<dbReference type="PANTHER" id="PTHR43479">
    <property type="entry name" value="ACREF/ENVCD OPERON REPRESSOR-RELATED"/>
    <property type="match status" value="1"/>
</dbReference>
<dbReference type="GeneID" id="45453898"/>
<dbReference type="InterPro" id="IPR009057">
    <property type="entry name" value="Homeodomain-like_sf"/>
</dbReference>
<dbReference type="Proteomes" id="UP000466578">
    <property type="component" value="Chromosome"/>
</dbReference>
<dbReference type="Pfam" id="PF21313">
    <property type="entry name" value="EthR_C"/>
    <property type="match status" value="1"/>
</dbReference>
<evidence type="ECO:0000313" key="5">
    <source>
        <dbReference type="Proteomes" id="UP000466578"/>
    </source>
</evidence>
<dbReference type="SUPFAM" id="SSF46689">
    <property type="entry name" value="Homeodomain-like"/>
    <property type="match status" value="1"/>
</dbReference>
<dbReference type="InterPro" id="IPR050624">
    <property type="entry name" value="HTH-type_Tx_Regulator"/>
</dbReference>
<accession>A0ABM7KBB8</accession>
<keyword evidence="1 2" id="KW-0238">DNA-binding</keyword>
<feature type="domain" description="HTH tetR-type" evidence="3">
    <location>
        <begin position="20"/>
        <end position="80"/>
    </location>
</feature>
<feature type="DNA-binding region" description="H-T-H motif" evidence="2">
    <location>
        <begin position="43"/>
        <end position="62"/>
    </location>
</feature>
<dbReference type="PRINTS" id="PR00455">
    <property type="entry name" value="HTHTETR"/>
</dbReference>
<dbReference type="InterPro" id="IPR036271">
    <property type="entry name" value="Tet_transcr_reg_TetR-rel_C_sf"/>
</dbReference>
<dbReference type="SUPFAM" id="SSF48498">
    <property type="entry name" value="Tetracyclin repressor-like, C-terminal domain"/>
    <property type="match status" value="1"/>
</dbReference>
<dbReference type="InterPro" id="IPR049397">
    <property type="entry name" value="EthR_C"/>
</dbReference>
<keyword evidence="5" id="KW-1185">Reference proteome</keyword>
<organism evidence="4 5">
    <name type="scientific">Mycobacterium paraintracellulare</name>
    <dbReference type="NCBI Taxonomy" id="1138383"/>
    <lineage>
        <taxon>Bacteria</taxon>
        <taxon>Bacillati</taxon>
        <taxon>Actinomycetota</taxon>
        <taxon>Actinomycetes</taxon>
        <taxon>Mycobacteriales</taxon>
        <taxon>Mycobacteriaceae</taxon>
        <taxon>Mycobacterium</taxon>
        <taxon>Mycobacterium avium complex (MAC)</taxon>
    </lineage>
</organism>
<dbReference type="EMBL" id="AP022597">
    <property type="protein sequence ID" value="BBY71317.1"/>
    <property type="molecule type" value="Genomic_DNA"/>
</dbReference>
<dbReference type="PROSITE" id="PS50977">
    <property type="entry name" value="HTH_TETR_2"/>
    <property type="match status" value="1"/>
</dbReference>
<gene>
    <name evidence="4" type="primary">ethR_2</name>
    <name evidence="4" type="ORF">MPRI_35040</name>
</gene>
<dbReference type="PROSITE" id="PS01081">
    <property type="entry name" value="HTH_TETR_1"/>
    <property type="match status" value="1"/>
</dbReference>
<evidence type="ECO:0000313" key="4">
    <source>
        <dbReference type="EMBL" id="BBY71317.1"/>
    </source>
</evidence>
<dbReference type="InterPro" id="IPR001647">
    <property type="entry name" value="HTH_TetR"/>
</dbReference>
<name>A0ABM7KBB8_9MYCO</name>
<dbReference type="Gene3D" id="1.10.10.60">
    <property type="entry name" value="Homeodomain-like"/>
    <property type="match status" value="1"/>
</dbReference>
<evidence type="ECO:0000256" key="1">
    <source>
        <dbReference type="ARBA" id="ARBA00023125"/>
    </source>
</evidence>
<dbReference type="PANTHER" id="PTHR43479:SF11">
    <property type="entry name" value="ACREF_ENVCD OPERON REPRESSOR-RELATED"/>
    <property type="match status" value="1"/>
</dbReference>
<reference evidence="4 5" key="1">
    <citation type="journal article" date="2019" name="Emerg. Microbes Infect.">
        <title>Comprehensive subspecies identification of 175 nontuberculous mycobacteria species based on 7547 genomic profiles.</title>
        <authorList>
            <person name="Matsumoto Y."/>
            <person name="Kinjo T."/>
            <person name="Motooka D."/>
            <person name="Nabeya D."/>
            <person name="Jung N."/>
            <person name="Uechi K."/>
            <person name="Horii T."/>
            <person name="Iida T."/>
            <person name="Fujita J."/>
            <person name="Nakamura S."/>
        </authorList>
    </citation>
    <scope>NUCLEOTIDE SEQUENCE [LARGE SCALE GENOMIC DNA]</scope>
    <source>
        <strain evidence="4 5">JCM 30622</strain>
    </source>
</reference>
<dbReference type="RefSeq" id="WP_041784857.1">
    <property type="nucleotide sequence ID" value="NC_016948.1"/>
</dbReference>
<evidence type="ECO:0000256" key="2">
    <source>
        <dbReference type="PROSITE-ProRule" id="PRU00335"/>
    </source>
</evidence>
<dbReference type="InterPro" id="IPR023772">
    <property type="entry name" value="DNA-bd_HTH_TetR-type_CS"/>
</dbReference>
<sequence>MSEISRRAAGRYRSVDTAGVSTVDSLFDATRRLLDKKSFNDISVADVLVEAGISRATFYFYFSSKFSVLCGLLERAMDDIFDTVQPFLVRSDEDSPEEALERSLRAVTAAWHRHRPILQAAAHHWHSDAGLHELWLSIVERFVSAGAEEIERERAAGLITSNESGRTLASTLFWGTERVLYIAGLAVEPSLPDEEAALGPLVAMWHGTLYG</sequence>
<protein>
    <submittedName>
        <fullName evidence="4">HTH-type transcriptional regulator EthR</fullName>
    </submittedName>
</protein>
<dbReference type="Gene3D" id="1.10.357.10">
    <property type="entry name" value="Tetracycline Repressor, domain 2"/>
    <property type="match status" value="1"/>
</dbReference>
<evidence type="ECO:0000259" key="3">
    <source>
        <dbReference type="PROSITE" id="PS50977"/>
    </source>
</evidence>
<dbReference type="Pfam" id="PF00440">
    <property type="entry name" value="TetR_N"/>
    <property type="match status" value="1"/>
</dbReference>
<proteinExistence type="predicted"/>